<dbReference type="InterPro" id="IPR016193">
    <property type="entry name" value="Cytidine_deaminase-like"/>
</dbReference>
<dbReference type="PANTHER" id="PTHR30592:SF1">
    <property type="entry name" value="SULFUR CARRIER PROTEIN FDHD"/>
    <property type="match status" value="1"/>
</dbReference>
<dbReference type="EMBL" id="CP019688">
    <property type="protein sequence ID" value="AQQ14395.1"/>
    <property type="molecule type" value="Genomic_DNA"/>
</dbReference>
<proteinExistence type="predicted"/>
<evidence type="ECO:0000256" key="2">
    <source>
        <dbReference type="ARBA" id="ARBA00023150"/>
    </source>
</evidence>
<evidence type="ECO:0000313" key="3">
    <source>
        <dbReference type="EMBL" id="AQQ14395.1"/>
    </source>
</evidence>
<dbReference type="GO" id="GO:0006777">
    <property type="term" value="P:Mo-molybdopterin cofactor biosynthetic process"/>
    <property type="evidence" value="ECO:0007669"/>
    <property type="project" value="UniProtKB-KW"/>
</dbReference>
<accession>A0A1Q2HU69</accession>
<evidence type="ECO:0000256" key="1">
    <source>
        <dbReference type="ARBA" id="ARBA00022490"/>
    </source>
</evidence>
<evidence type="ECO:0000313" key="4">
    <source>
        <dbReference type="Proteomes" id="UP000217209"/>
    </source>
</evidence>
<name>A0A1Q2HU69_9CORY</name>
<reference evidence="3 4" key="1">
    <citation type="submission" date="2016-12" db="EMBL/GenBank/DDBJ databases">
        <authorList>
            <person name="Song W.-J."/>
            <person name="Kurnit D.M."/>
        </authorList>
    </citation>
    <scope>NUCLEOTIDE SEQUENCE [LARGE SCALE GENOMIC DNA]</scope>
    <source>
        <strain evidence="3 4">DSM 30827</strain>
    </source>
</reference>
<gene>
    <name evidence="3" type="ORF">CGLAU_02050</name>
</gene>
<keyword evidence="1" id="KW-0963">Cytoplasm</keyword>
<sequence length="281" mass="28673">MSRGNRRFAVTTVSVNTGPDGPGHITADTRAGTVPAEEPLELRAAGKTLTTAMRTPGHDIELAHGWLFTQGLIRDLEDVVTARYCAGAAGTGENTYNLLDIALVEPERAGLAPGLASAPAKPATGLCGVPVSQYVAETVMGLPGPIAPMALDPALVTALPGMLHDARAQKRSGLNIAGAVHADSSPVVMREDVDACNAADKVIGHLMLADALPANGLILATDARASYELVRKAAMAGFAAVVTAAEVSSLAVELAREAGLALAGLVSESSMSIYAGEFASV</sequence>
<dbReference type="Gene3D" id="3.10.20.10">
    <property type="match status" value="1"/>
</dbReference>
<dbReference type="Pfam" id="PF02634">
    <property type="entry name" value="FdhD-NarQ"/>
    <property type="match status" value="1"/>
</dbReference>
<dbReference type="RefSeq" id="WP_095659245.1">
    <property type="nucleotide sequence ID" value="NZ_CP019688.1"/>
</dbReference>
<keyword evidence="4" id="KW-1185">Reference proteome</keyword>
<organism evidence="3 4">
    <name type="scientific">Corynebacterium glaucum</name>
    <dbReference type="NCBI Taxonomy" id="187491"/>
    <lineage>
        <taxon>Bacteria</taxon>
        <taxon>Bacillati</taxon>
        <taxon>Actinomycetota</taxon>
        <taxon>Actinomycetes</taxon>
        <taxon>Mycobacteriales</taxon>
        <taxon>Corynebacteriaceae</taxon>
        <taxon>Corynebacterium</taxon>
    </lineage>
</organism>
<dbReference type="SUPFAM" id="SSF53927">
    <property type="entry name" value="Cytidine deaminase-like"/>
    <property type="match status" value="1"/>
</dbReference>
<keyword evidence="2" id="KW-0501">Molybdenum cofactor biosynthesis</keyword>
<dbReference type="KEGG" id="cgv:CGLAU_02050"/>
<dbReference type="OrthoDB" id="3197277at2"/>
<dbReference type="GO" id="GO:0016783">
    <property type="term" value="F:sulfurtransferase activity"/>
    <property type="evidence" value="ECO:0007669"/>
    <property type="project" value="InterPro"/>
</dbReference>
<dbReference type="PANTHER" id="PTHR30592">
    <property type="entry name" value="FORMATE DEHYDROGENASE"/>
    <property type="match status" value="1"/>
</dbReference>
<dbReference type="Gene3D" id="3.40.140.10">
    <property type="entry name" value="Cytidine Deaminase, domain 2"/>
    <property type="match status" value="1"/>
</dbReference>
<dbReference type="InterPro" id="IPR003786">
    <property type="entry name" value="FdhD"/>
</dbReference>
<dbReference type="AlphaFoldDB" id="A0A1Q2HU69"/>
<dbReference type="Proteomes" id="UP000217209">
    <property type="component" value="Chromosome"/>
</dbReference>
<protein>
    <submittedName>
        <fullName evidence="3">Formate dehydrogenase accessory protein</fullName>
    </submittedName>
</protein>
<dbReference type="PIRSF" id="PIRSF015626">
    <property type="entry name" value="FdhD"/>
    <property type="match status" value="1"/>
</dbReference>